<protein>
    <recommendedName>
        <fullName evidence="2">Periplasmic copper-binding protein NosD beta helix domain-containing protein</fullName>
    </recommendedName>
</protein>
<feature type="domain" description="Periplasmic copper-binding protein NosD beta helix" evidence="2">
    <location>
        <begin position="127"/>
        <end position="255"/>
    </location>
</feature>
<evidence type="ECO:0000313" key="4">
    <source>
        <dbReference type="Proteomes" id="UP001303373"/>
    </source>
</evidence>
<dbReference type="InterPro" id="IPR011050">
    <property type="entry name" value="Pectin_lyase_fold/virulence"/>
</dbReference>
<gene>
    <name evidence="3" type="ORF">R9X50_00097700</name>
</gene>
<evidence type="ECO:0000313" key="3">
    <source>
        <dbReference type="EMBL" id="WPG98191.1"/>
    </source>
</evidence>
<dbReference type="SUPFAM" id="SSF51126">
    <property type="entry name" value="Pectin lyase-like"/>
    <property type="match status" value="1"/>
</dbReference>
<sequence length="364" mass="37963">MKAQNLLVIALNCLGAIASDLRPRGDHHNDEICVTPGHSIQKAIDRARPWSTIIVEPGTYTEQLTINKDGLTLIGKKGAVLTPPATFKTNTCSGLAGPGTQAGICVTGTGVKLATFVTEHEKVLSVKKRVSHVTVQNFDVRNFGLNIAVVAAENTRILSNTLENGAAYGFLTDGSINTLVKDNVVSFSSGVGFIGICNDNEAGAEVAHNTISGYGVGLCIQTNGANLHDNYVFNCCVGAFIDPRVCGVEFYNNHIGPSNPACGDSAAGIIISGAVDSKVKNNLVEGQKAGGKAAGLVLTDDPCTELALSCLSNPTTAVAHGNIVEGNTLHDNDFDVYVQTTSTDNVVNWNHCLAAKALPATACS</sequence>
<reference evidence="3 4" key="1">
    <citation type="submission" date="2023-11" db="EMBL/GenBank/DDBJ databases">
        <title>An acidophilic fungus is an integral part of prey digestion in a carnivorous sundew plant.</title>
        <authorList>
            <person name="Tsai I.J."/>
        </authorList>
    </citation>
    <scope>NUCLEOTIDE SEQUENCE [LARGE SCALE GENOMIC DNA]</scope>
    <source>
        <strain evidence="3">169a</strain>
    </source>
</reference>
<accession>A0AAQ3LZ74</accession>
<dbReference type="InterPro" id="IPR006626">
    <property type="entry name" value="PbH1"/>
</dbReference>
<name>A0AAQ3LZ74_9PEZI</name>
<keyword evidence="1" id="KW-0732">Signal</keyword>
<keyword evidence="4" id="KW-1185">Reference proteome</keyword>
<dbReference type="Proteomes" id="UP001303373">
    <property type="component" value="Chromosome 1"/>
</dbReference>
<dbReference type="InterPro" id="IPR012334">
    <property type="entry name" value="Pectin_lyas_fold"/>
</dbReference>
<dbReference type="SMART" id="SM00710">
    <property type="entry name" value="PbH1"/>
    <property type="match status" value="8"/>
</dbReference>
<dbReference type="Pfam" id="PF05048">
    <property type="entry name" value="NosD"/>
    <property type="match status" value="1"/>
</dbReference>
<organism evidence="3 4">
    <name type="scientific">Acrodontium crateriforme</name>
    <dbReference type="NCBI Taxonomy" id="150365"/>
    <lineage>
        <taxon>Eukaryota</taxon>
        <taxon>Fungi</taxon>
        <taxon>Dikarya</taxon>
        <taxon>Ascomycota</taxon>
        <taxon>Pezizomycotina</taxon>
        <taxon>Dothideomycetes</taxon>
        <taxon>Dothideomycetidae</taxon>
        <taxon>Mycosphaerellales</taxon>
        <taxon>Teratosphaeriaceae</taxon>
        <taxon>Acrodontium</taxon>
    </lineage>
</organism>
<dbReference type="EMBL" id="CP138580">
    <property type="protein sequence ID" value="WPG98191.1"/>
    <property type="molecule type" value="Genomic_DNA"/>
</dbReference>
<proteinExistence type="predicted"/>
<dbReference type="InterPro" id="IPR007742">
    <property type="entry name" value="NosD_dom"/>
</dbReference>
<feature type="chain" id="PRO_5043006018" description="Periplasmic copper-binding protein NosD beta helix domain-containing protein" evidence="1">
    <location>
        <begin position="19"/>
        <end position="364"/>
    </location>
</feature>
<evidence type="ECO:0000259" key="2">
    <source>
        <dbReference type="Pfam" id="PF05048"/>
    </source>
</evidence>
<feature type="signal peptide" evidence="1">
    <location>
        <begin position="1"/>
        <end position="18"/>
    </location>
</feature>
<dbReference type="AlphaFoldDB" id="A0AAQ3LZ74"/>
<dbReference type="Gene3D" id="2.160.20.10">
    <property type="entry name" value="Single-stranded right-handed beta-helix, Pectin lyase-like"/>
    <property type="match status" value="1"/>
</dbReference>
<evidence type="ECO:0000256" key="1">
    <source>
        <dbReference type="SAM" id="SignalP"/>
    </source>
</evidence>